<dbReference type="InterPro" id="IPR037523">
    <property type="entry name" value="VOC_core"/>
</dbReference>
<proteinExistence type="predicted"/>
<dbReference type="InterPro" id="IPR004360">
    <property type="entry name" value="Glyas_Fos-R_dOase_dom"/>
</dbReference>
<dbReference type="Gene3D" id="3.10.180.10">
    <property type="entry name" value="2,3-Dihydroxybiphenyl 1,2-Dioxygenase, domain 1"/>
    <property type="match status" value="2"/>
</dbReference>
<dbReference type="SUPFAM" id="SSF54593">
    <property type="entry name" value="Glyoxalase/Bleomycin resistance protein/Dihydroxybiphenyl dioxygenase"/>
    <property type="match status" value="2"/>
</dbReference>
<dbReference type="PANTHER" id="PTHR33993:SF10">
    <property type="entry name" value="CONSERVED PROTEIN"/>
    <property type="match status" value="1"/>
</dbReference>
<gene>
    <name evidence="2" type="ORF">JE024_20930</name>
</gene>
<reference evidence="2 3" key="1">
    <citation type="journal article" date="2016" name="Arch. Microbiol.">
        <title>Streptomyces zhihengii sp. nov., isolated from rhizospheric soil of Psammosilene tunicoides.</title>
        <authorList>
            <person name="Huang M.J."/>
            <person name="Fei J.J."/>
            <person name="Salam N."/>
            <person name="Kim C.J."/>
            <person name="Hozzein W.N."/>
            <person name="Xiao M."/>
            <person name="Huang H.Q."/>
            <person name="Li W.J."/>
        </authorList>
    </citation>
    <scope>NUCLEOTIDE SEQUENCE [LARGE SCALE GENOMIC DNA]</scope>
    <source>
        <strain evidence="2 3">YIM T102</strain>
    </source>
</reference>
<dbReference type="Proteomes" id="UP000664109">
    <property type="component" value="Unassembled WGS sequence"/>
</dbReference>
<accession>A0ABS2UUN8</accession>
<comment type="caution">
    <text evidence="2">The sequence shown here is derived from an EMBL/GenBank/DDBJ whole genome shotgun (WGS) entry which is preliminary data.</text>
</comment>
<name>A0ABS2UUN8_9ACTN</name>
<dbReference type="Pfam" id="PF00903">
    <property type="entry name" value="Glyoxalase"/>
    <property type="match status" value="1"/>
</dbReference>
<protein>
    <submittedName>
        <fullName evidence="2">VOC family protein</fullName>
    </submittedName>
</protein>
<keyword evidence="3" id="KW-1185">Reference proteome</keyword>
<feature type="domain" description="VOC" evidence="1">
    <location>
        <begin position="10"/>
        <end position="123"/>
    </location>
</feature>
<dbReference type="Pfam" id="PF18029">
    <property type="entry name" value="Glyoxalase_6"/>
    <property type="match status" value="1"/>
</dbReference>
<evidence type="ECO:0000259" key="1">
    <source>
        <dbReference type="PROSITE" id="PS51819"/>
    </source>
</evidence>
<feature type="domain" description="VOC" evidence="1">
    <location>
        <begin position="137"/>
        <end position="260"/>
    </location>
</feature>
<dbReference type="InterPro" id="IPR041581">
    <property type="entry name" value="Glyoxalase_6"/>
</dbReference>
<dbReference type="PROSITE" id="PS51819">
    <property type="entry name" value="VOC"/>
    <property type="match status" value="2"/>
</dbReference>
<dbReference type="EMBL" id="JAFEJA010000001">
    <property type="protein sequence ID" value="MBM9621160.1"/>
    <property type="molecule type" value="Genomic_DNA"/>
</dbReference>
<evidence type="ECO:0000313" key="3">
    <source>
        <dbReference type="Proteomes" id="UP000664109"/>
    </source>
</evidence>
<dbReference type="InterPro" id="IPR052164">
    <property type="entry name" value="Anthracycline_SecMetBiosynth"/>
</dbReference>
<dbReference type="RefSeq" id="WP_205375057.1">
    <property type="nucleotide sequence ID" value="NZ_JAFEJA010000001.1"/>
</dbReference>
<evidence type="ECO:0000313" key="2">
    <source>
        <dbReference type="EMBL" id="MBM9621160.1"/>
    </source>
</evidence>
<dbReference type="InterPro" id="IPR029068">
    <property type="entry name" value="Glyas_Bleomycin-R_OHBP_Dase"/>
</dbReference>
<dbReference type="PANTHER" id="PTHR33993">
    <property type="entry name" value="GLYOXALASE-RELATED"/>
    <property type="match status" value="1"/>
</dbReference>
<dbReference type="CDD" id="cd07247">
    <property type="entry name" value="SgaA_N_like"/>
    <property type="match status" value="2"/>
</dbReference>
<organism evidence="2 3">
    <name type="scientific">Streptomyces zhihengii</name>
    <dbReference type="NCBI Taxonomy" id="1818004"/>
    <lineage>
        <taxon>Bacteria</taxon>
        <taxon>Bacillati</taxon>
        <taxon>Actinomycetota</taxon>
        <taxon>Actinomycetes</taxon>
        <taxon>Kitasatosporales</taxon>
        <taxon>Streptomycetaceae</taxon>
        <taxon>Streptomyces</taxon>
    </lineage>
</organism>
<sequence>MITTDFVPGQPCWIDLGAPDVDAAARFYGGVFGWQAQSMGDGGGDYQMFQLDGKTVAAVGKLTEQGARSAWMVYYDTRDIEATVKAVEEAGGTVRMPPSEVSEEGRFAQLTDPQGAQFAVWQAGAYPGIGATDGPGSLGWVELMTTDSAAAQRFYGSVFGWTGQDTELPGGGGTYTMVTPAGQPPERMFGGVMAMPEMFASGEVKPYWHPVFGTSDCDATVARVREGGGGVSMGPEDAEGVGRLAVCTDPAGAEFVVLTPAPPAPGAPGA</sequence>